<dbReference type="PANTHER" id="PTHR38441:SF1">
    <property type="entry name" value="MEMBRANE PROTEIN"/>
    <property type="match status" value="1"/>
</dbReference>
<feature type="transmembrane region" description="Helical" evidence="2">
    <location>
        <begin position="43"/>
        <end position="64"/>
    </location>
</feature>
<gene>
    <name evidence="3" type="ORF">FHX73_111040</name>
</gene>
<keyword evidence="2" id="KW-0812">Transmembrane</keyword>
<feature type="compositionally biased region" description="Pro residues" evidence="1">
    <location>
        <begin position="1"/>
        <end position="10"/>
    </location>
</feature>
<keyword evidence="4" id="KW-1185">Reference proteome</keyword>
<feature type="transmembrane region" description="Helical" evidence="2">
    <location>
        <begin position="76"/>
        <end position="98"/>
    </location>
</feature>
<feature type="region of interest" description="Disordered" evidence="1">
    <location>
        <begin position="1"/>
        <end position="31"/>
    </location>
</feature>
<reference evidence="3 4" key="1">
    <citation type="submission" date="2019-06" db="EMBL/GenBank/DDBJ databases">
        <title>Sequencing the genomes of 1000 actinobacteria strains.</title>
        <authorList>
            <person name="Klenk H.-P."/>
        </authorList>
    </citation>
    <scope>NUCLEOTIDE SEQUENCE [LARGE SCALE GENOMIC DNA]</scope>
    <source>
        <strain evidence="3 4">DSM 44826</strain>
    </source>
</reference>
<accession>A0A561UD24</accession>
<dbReference type="RefSeq" id="WP_170304853.1">
    <property type="nucleotide sequence ID" value="NZ_BAAAMZ010000037.1"/>
</dbReference>
<dbReference type="PANTHER" id="PTHR38441">
    <property type="entry name" value="INTEGRAL MEMBRANE PROTEIN-RELATED"/>
    <property type="match status" value="1"/>
</dbReference>
<proteinExistence type="predicted"/>
<dbReference type="Pfam" id="PF04341">
    <property type="entry name" value="DUF485"/>
    <property type="match status" value="1"/>
</dbReference>
<dbReference type="AlphaFoldDB" id="A0A561UD24"/>
<evidence type="ECO:0000256" key="1">
    <source>
        <dbReference type="SAM" id="MobiDB-lite"/>
    </source>
</evidence>
<keyword evidence="2" id="KW-1133">Transmembrane helix</keyword>
<dbReference type="EMBL" id="VIWT01000001">
    <property type="protein sequence ID" value="TWF97260.1"/>
    <property type="molecule type" value="Genomic_DNA"/>
</dbReference>
<evidence type="ECO:0000313" key="4">
    <source>
        <dbReference type="Proteomes" id="UP000317940"/>
    </source>
</evidence>
<evidence type="ECO:0000313" key="3">
    <source>
        <dbReference type="EMBL" id="TWF97260.1"/>
    </source>
</evidence>
<dbReference type="InterPro" id="IPR007436">
    <property type="entry name" value="DUF485"/>
</dbReference>
<comment type="caution">
    <text evidence="3">The sequence shown here is derived from an EMBL/GenBank/DDBJ whole genome shotgun (WGS) entry which is preliminary data.</text>
</comment>
<organism evidence="3 4">
    <name type="scientific">Kitasatospora viridis</name>
    <dbReference type="NCBI Taxonomy" id="281105"/>
    <lineage>
        <taxon>Bacteria</taxon>
        <taxon>Bacillati</taxon>
        <taxon>Actinomycetota</taxon>
        <taxon>Actinomycetes</taxon>
        <taxon>Kitasatosporales</taxon>
        <taxon>Streptomycetaceae</taxon>
        <taxon>Kitasatospora</taxon>
    </lineage>
</organism>
<protein>
    <submittedName>
        <fullName evidence="3">Uncharacterized membrane protein (DUF485 family)</fullName>
    </submittedName>
</protein>
<dbReference type="Proteomes" id="UP000317940">
    <property type="component" value="Unassembled WGS sequence"/>
</dbReference>
<evidence type="ECO:0000256" key="2">
    <source>
        <dbReference type="SAM" id="Phobius"/>
    </source>
</evidence>
<keyword evidence="2" id="KW-0472">Membrane</keyword>
<sequence>MDLPPQPGTPPDGTLTETVPPQGHRIDQDPQFRTLRRTFRGSAFPVTVAFLLWYLLYVLLSGYAPGLMGAKVIGNLNVALLLGLSQFASTFAIAAWYARFAGRRLDPRAEELRRRYARSAVVTSGEGA</sequence>
<name>A0A561UD24_9ACTN</name>